<keyword evidence="1" id="KW-0812">Transmembrane</keyword>
<dbReference type="STRING" id="439228.SAMN06295920_103572"/>
<dbReference type="RefSeq" id="WP_125724101.1">
    <property type="nucleotide sequence ID" value="NZ_FUYM01000003.1"/>
</dbReference>
<reference evidence="3" key="1">
    <citation type="submission" date="2017-02" db="EMBL/GenBank/DDBJ databases">
        <authorList>
            <person name="Varghese N."/>
            <person name="Submissions S."/>
        </authorList>
    </citation>
    <scope>NUCLEOTIDE SEQUENCE [LARGE SCALE GENOMIC DNA]</scope>
    <source>
        <strain evidence="3">UM2</strain>
    </source>
</reference>
<organism evidence="2 3">
    <name type="scientific">Rhizorhabdus histidinilytica</name>
    <dbReference type="NCBI Taxonomy" id="439228"/>
    <lineage>
        <taxon>Bacteria</taxon>
        <taxon>Pseudomonadati</taxon>
        <taxon>Pseudomonadota</taxon>
        <taxon>Alphaproteobacteria</taxon>
        <taxon>Sphingomonadales</taxon>
        <taxon>Sphingomonadaceae</taxon>
        <taxon>Rhizorhabdus</taxon>
    </lineage>
</organism>
<proteinExistence type="predicted"/>
<gene>
    <name evidence="2" type="ORF">SAMN06295920_103572</name>
</gene>
<evidence type="ECO:0000313" key="3">
    <source>
        <dbReference type="Proteomes" id="UP000189818"/>
    </source>
</evidence>
<accession>A0A1T5C4T9</accession>
<dbReference type="AlphaFoldDB" id="A0A1T5C4T9"/>
<protein>
    <submittedName>
        <fullName evidence="2">Uncharacterized protein</fullName>
    </submittedName>
</protein>
<evidence type="ECO:0000313" key="2">
    <source>
        <dbReference type="EMBL" id="SKB54170.1"/>
    </source>
</evidence>
<sequence>MKTLRWTLFWVFVLVYFSYWAPSCFPGDPPPGVDKGPPSWAFWFFFLGLPLLAAIIRQFDEDR</sequence>
<keyword evidence="1" id="KW-1133">Transmembrane helix</keyword>
<dbReference type="EMBL" id="FUYM01000003">
    <property type="protein sequence ID" value="SKB54170.1"/>
    <property type="molecule type" value="Genomic_DNA"/>
</dbReference>
<keyword evidence="3" id="KW-1185">Reference proteome</keyword>
<dbReference type="Proteomes" id="UP000189818">
    <property type="component" value="Unassembled WGS sequence"/>
</dbReference>
<feature type="transmembrane region" description="Helical" evidence="1">
    <location>
        <begin position="42"/>
        <end position="59"/>
    </location>
</feature>
<name>A0A1T5C4T9_9SPHN</name>
<keyword evidence="1" id="KW-0472">Membrane</keyword>
<evidence type="ECO:0000256" key="1">
    <source>
        <dbReference type="SAM" id="Phobius"/>
    </source>
</evidence>